<sequence length="763" mass="84029">MERGEARRDRRSRSPAPGPLPRARRGASRQGPKVPRLLATLLGLVLAGLTMVGAPASPVAAEALPARLQVNGEATYDPGSHWLSASQVRFQQGSLTVESDWLEADLARQTVIFSGQVRLDAEGGRWEGEQLTYALDTGRFSLDQGTAEVQAPGAQGPLRLRVPRVDGSPSRIHLGGASLTTCGLDKPEYHVRAREIEIEPGRRMVLRHVVYVEGSIPLFYWPQVTIPLDEEGGGLGASPFEPPEVGWSEEDGWYLRTTYYYDTRAERLGALHAGYHQYSGWGLGVTQRLPLGPASWTVGADWLQNPPSEARDRAVAEPRYRLRTRLELPADPGAPVRATYQGEYWELRPQGTPVRGDWSLADDLTVSAEVGGVQAALTAHQERSVEDGVQAGKEGADVTVRRTVGPLTLRVEARGRRWQEDDTVKEHLGYLGAVEARAGGWDAAVRDGWTLHPNLLAYKDPSGWIRFGRNPEAELGYTLPSTLWVGPMRGTRLRLSAQDGRYAEEDVKGTSSEWIHATHLEARSSSTRIPLGAGLSLGAGAWAGDWAYETGERLDYAGTSWTLQVRPSAAFIGELGYTVQQAWGETPFVSHRDVWNDRERVSLLLEADLRPLRVGAYASYDLLEQSADDLVGLVELRPSPRLQVGAAAHYSVPDEEFTRYDARVAVGLSERWWLEGQAAYTFDPADPDKGTVPLRSQVSLKYTSDCRTVSLRFDGATKTVWLEYRLNAFPASPLQLGREAETEEPTLFDLPDMKAVVRQVTSS</sequence>
<protein>
    <recommendedName>
        <fullName evidence="4">LPS-assembly protein LptD</fullName>
    </recommendedName>
</protein>
<reference evidence="3" key="1">
    <citation type="submission" date="2015-07" db="EMBL/GenBank/DDBJ databases">
        <title>Complete genome sequence and phylogenetic analysis of Limnochorda pilosa.</title>
        <authorList>
            <person name="Watanabe M."/>
            <person name="Kojima H."/>
            <person name="Fukui M."/>
        </authorList>
    </citation>
    <scope>NUCLEOTIDE SEQUENCE [LARGE SCALE GENOMIC DNA]</scope>
    <source>
        <strain evidence="3">HC45</strain>
    </source>
</reference>
<dbReference type="AlphaFoldDB" id="A0A0K2SG18"/>
<evidence type="ECO:0000313" key="2">
    <source>
        <dbReference type="EMBL" id="BAS25982.1"/>
    </source>
</evidence>
<dbReference type="Proteomes" id="UP000065807">
    <property type="component" value="Chromosome"/>
</dbReference>
<proteinExistence type="predicted"/>
<dbReference type="InterPro" id="IPR050218">
    <property type="entry name" value="LptD"/>
</dbReference>
<dbReference type="GO" id="GO:0009279">
    <property type="term" value="C:cell outer membrane"/>
    <property type="evidence" value="ECO:0007669"/>
    <property type="project" value="TreeGrafter"/>
</dbReference>
<dbReference type="OrthoDB" id="2111483at2"/>
<dbReference type="RefSeq" id="WP_068132949.1">
    <property type="nucleotide sequence ID" value="NZ_AP014924.1"/>
</dbReference>
<accession>A0A0K2SG18</accession>
<keyword evidence="3" id="KW-1185">Reference proteome</keyword>
<dbReference type="PANTHER" id="PTHR30189">
    <property type="entry name" value="LPS-ASSEMBLY PROTEIN"/>
    <property type="match status" value="1"/>
</dbReference>
<organism evidence="2 3">
    <name type="scientific">Limnochorda pilosa</name>
    <dbReference type="NCBI Taxonomy" id="1555112"/>
    <lineage>
        <taxon>Bacteria</taxon>
        <taxon>Bacillati</taxon>
        <taxon>Bacillota</taxon>
        <taxon>Limnochordia</taxon>
        <taxon>Limnochordales</taxon>
        <taxon>Limnochordaceae</taxon>
        <taxon>Limnochorda</taxon>
    </lineage>
</organism>
<evidence type="ECO:0000313" key="3">
    <source>
        <dbReference type="Proteomes" id="UP000065807"/>
    </source>
</evidence>
<gene>
    <name evidence="2" type="ORF">LIP_0125</name>
</gene>
<evidence type="ECO:0008006" key="4">
    <source>
        <dbReference type="Google" id="ProtNLM"/>
    </source>
</evidence>
<evidence type="ECO:0000256" key="1">
    <source>
        <dbReference type="SAM" id="MobiDB-lite"/>
    </source>
</evidence>
<reference evidence="3" key="2">
    <citation type="journal article" date="2016" name="Int. J. Syst. Evol. Microbiol.">
        <title>Complete genome sequence and cell structure of Limnochorda pilosa, a Gram-negative spore-former within the phylum Firmicutes.</title>
        <authorList>
            <person name="Watanabe M."/>
            <person name="Kojima H."/>
            <person name="Fukui M."/>
        </authorList>
    </citation>
    <scope>NUCLEOTIDE SEQUENCE [LARGE SCALE GENOMIC DNA]</scope>
    <source>
        <strain evidence="3">HC45</strain>
    </source>
</reference>
<dbReference type="EMBL" id="AP014924">
    <property type="protein sequence ID" value="BAS25982.1"/>
    <property type="molecule type" value="Genomic_DNA"/>
</dbReference>
<dbReference type="KEGG" id="lpil:LIP_0125"/>
<feature type="region of interest" description="Disordered" evidence="1">
    <location>
        <begin position="1"/>
        <end position="31"/>
    </location>
</feature>
<dbReference type="GO" id="GO:1990351">
    <property type="term" value="C:transporter complex"/>
    <property type="evidence" value="ECO:0007669"/>
    <property type="project" value="TreeGrafter"/>
</dbReference>
<dbReference type="Gene3D" id="2.60.450.10">
    <property type="entry name" value="Lipopolysaccharide (LPS) transport protein A like domain"/>
    <property type="match status" value="1"/>
</dbReference>
<dbReference type="PANTHER" id="PTHR30189:SF1">
    <property type="entry name" value="LPS-ASSEMBLY PROTEIN LPTD"/>
    <property type="match status" value="1"/>
</dbReference>
<name>A0A0K2SG18_LIMPI</name>
<dbReference type="STRING" id="1555112.LIP_0125"/>